<comment type="caution">
    <text evidence="1">The sequence shown here is derived from an EMBL/GenBank/DDBJ whole genome shotgun (WGS) entry which is preliminary data.</text>
</comment>
<dbReference type="SUPFAM" id="SSF52980">
    <property type="entry name" value="Restriction endonuclease-like"/>
    <property type="match status" value="1"/>
</dbReference>
<keyword evidence="1" id="KW-0540">Nuclease</keyword>
<dbReference type="GO" id="GO:0004519">
    <property type="term" value="F:endonuclease activity"/>
    <property type="evidence" value="ECO:0007669"/>
    <property type="project" value="UniProtKB-KW"/>
</dbReference>
<name>A0ABV6REW2_9MICO</name>
<reference evidence="1 2" key="1">
    <citation type="submission" date="2024-09" db="EMBL/GenBank/DDBJ databases">
        <authorList>
            <person name="Sun Q."/>
            <person name="Mori K."/>
        </authorList>
    </citation>
    <scope>NUCLEOTIDE SEQUENCE [LARGE SCALE GENOMIC DNA]</scope>
    <source>
        <strain evidence="1 2">CICC 10874</strain>
    </source>
</reference>
<protein>
    <submittedName>
        <fullName evidence="1">Endonuclease domain-containing protein</fullName>
    </submittedName>
</protein>
<dbReference type="InterPro" id="IPR011335">
    <property type="entry name" value="Restrct_endonuc-II-like"/>
</dbReference>
<evidence type="ECO:0000313" key="1">
    <source>
        <dbReference type="EMBL" id="MFC0675099.1"/>
    </source>
</evidence>
<dbReference type="EMBL" id="JBHLSV010000019">
    <property type="protein sequence ID" value="MFC0675099.1"/>
    <property type="molecule type" value="Genomic_DNA"/>
</dbReference>
<gene>
    <name evidence="1" type="ORF">ACFFF6_14135</name>
</gene>
<keyword evidence="1" id="KW-0378">Hydrolase</keyword>
<sequence>MPPLLTVLEHGARCLPIPEAAGIVESALEKGLLSGSGLEQLLARLPRDVRRALSRVRGDAGSGTETTVRWWFKSRRIPVRAQVTVPGAGRVDLLVGESWVIECDSHRFHEIPGQYAEDRRRDLVLRALGFTVTRLTGEQVFLSWPQTARMLEAVYRRGDHRRPVADPALRTA</sequence>
<accession>A0ABV6REW2</accession>
<dbReference type="Proteomes" id="UP001589793">
    <property type="component" value="Unassembled WGS sequence"/>
</dbReference>
<proteinExistence type="predicted"/>
<dbReference type="Gene3D" id="3.40.960.10">
    <property type="entry name" value="VSR Endonuclease"/>
    <property type="match status" value="1"/>
</dbReference>
<keyword evidence="2" id="KW-1185">Reference proteome</keyword>
<keyword evidence="1" id="KW-0255">Endonuclease</keyword>
<evidence type="ECO:0000313" key="2">
    <source>
        <dbReference type="Proteomes" id="UP001589793"/>
    </source>
</evidence>
<organism evidence="1 2">
    <name type="scientific">Brachybacterium hainanense</name>
    <dbReference type="NCBI Taxonomy" id="1541174"/>
    <lineage>
        <taxon>Bacteria</taxon>
        <taxon>Bacillati</taxon>
        <taxon>Actinomycetota</taxon>
        <taxon>Actinomycetes</taxon>
        <taxon>Micrococcales</taxon>
        <taxon>Dermabacteraceae</taxon>
        <taxon>Brachybacterium</taxon>
    </lineage>
</organism>
<dbReference type="RefSeq" id="WP_376981813.1">
    <property type="nucleotide sequence ID" value="NZ_JBHLSV010000019.1"/>
</dbReference>